<evidence type="ECO:0000259" key="2">
    <source>
        <dbReference type="SMART" id="SM00834"/>
    </source>
</evidence>
<evidence type="ECO:0000256" key="1">
    <source>
        <dbReference type="SAM" id="MobiDB-lite"/>
    </source>
</evidence>
<sequence>MPIYEYKCPNGHLFEVFHGMTENGPEKCDECGASPLERVLFPVAVHYKGSGFYSTDYGRSGRKSGGGSDSSSSSSDSSSDSGSSKAPEITNMPD</sequence>
<name>A0A6J6PX48_9ZZZZ</name>
<dbReference type="PANTHER" id="PTHR34404:SF2">
    <property type="entry name" value="CONSERVED SERINE RICH PROTEIN"/>
    <property type="match status" value="1"/>
</dbReference>
<dbReference type="SMART" id="SM00834">
    <property type="entry name" value="CxxC_CXXC_SSSS"/>
    <property type="match status" value="1"/>
</dbReference>
<accession>A0A6J6PX48</accession>
<organism evidence="3">
    <name type="scientific">freshwater metagenome</name>
    <dbReference type="NCBI Taxonomy" id="449393"/>
    <lineage>
        <taxon>unclassified sequences</taxon>
        <taxon>metagenomes</taxon>
        <taxon>ecological metagenomes</taxon>
    </lineage>
</organism>
<feature type="compositionally biased region" description="Low complexity" evidence="1">
    <location>
        <begin position="69"/>
        <end position="85"/>
    </location>
</feature>
<dbReference type="EMBL" id="CAEZXP010000004">
    <property type="protein sequence ID" value="CAB4701405.1"/>
    <property type="molecule type" value="Genomic_DNA"/>
</dbReference>
<reference evidence="3" key="1">
    <citation type="submission" date="2020-05" db="EMBL/GenBank/DDBJ databases">
        <authorList>
            <person name="Chiriac C."/>
            <person name="Salcher M."/>
            <person name="Ghai R."/>
            <person name="Kavagutti S V."/>
        </authorList>
    </citation>
    <scope>NUCLEOTIDE SEQUENCE</scope>
</reference>
<proteinExistence type="predicted"/>
<dbReference type="InterPro" id="IPR013429">
    <property type="entry name" value="Regulatory_FmdB_Zinc_ribbon"/>
</dbReference>
<dbReference type="NCBIfam" id="TIGR02605">
    <property type="entry name" value="CxxC_CxxC_SSSS"/>
    <property type="match status" value="1"/>
</dbReference>
<evidence type="ECO:0000313" key="3">
    <source>
        <dbReference type="EMBL" id="CAB4701405.1"/>
    </source>
</evidence>
<feature type="region of interest" description="Disordered" evidence="1">
    <location>
        <begin position="52"/>
        <end position="94"/>
    </location>
</feature>
<gene>
    <name evidence="3" type="ORF">UFOPK2399_01388</name>
</gene>
<protein>
    <submittedName>
        <fullName evidence="3">Unannotated protein</fullName>
    </submittedName>
</protein>
<dbReference type="Pfam" id="PF09723">
    <property type="entry name" value="Zn_ribbon_8"/>
    <property type="match status" value="1"/>
</dbReference>
<dbReference type="PANTHER" id="PTHR34404">
    <property type="entry name" value="REGULATORY PROTEIN, FMDB FAMILY"/>
    <property type="match status" value="1"/>
</dbReference>
<feature type="domain" description="Putative regulatory protein FmdB zinc ribbon" evidence="2">
    <location>
        <begin position="1"/>
        <end position="41"/>
    </location>
</feature>
<dbReference type="AlphaFoldDB" id="A0A6J6PX48"/>